<dbReference type="PANTHER" id="PTHR46889:SF4">
    <property type="entry name" value="TRANSPOSASE INSO FOR INSERTION SEQUENCE ELEMENT IS911B-RELATED"/>
    <property type="match status" value="1"/>
</dbReference>
<gene>
    <name evidence="2" type="ORF">B0180_01415</name>
</gene>
<accession>A0A1S9ZPU1</accession>
<dbReference type="InterPro" id="IPR050900">
    <property type="entry name" value="Transposase_IS3/IS150/IS904"/>
</dbReference>
<organism evidence="2 3">
    <name type="scientific">Moraxella canis</name>
    <dbReference type="NCBI Taxonomy" id="90239"/>
    <lineage>
        <taxon>Bacteria</taxon>
        <taxon>Pseudomonadati</taxon>
        <taxon>Pseudomonadota</taxon>
        <taxon>Gammaproteobacteria</taxon>
        <taxon>Moraxellales</taxon>
        <taxon>Moraxellaceae</taxon>
        <taxon>Moraxella</taxon>
    </lineage>
</organism>
<evidence type="ECO:0000313" key="3">
    <source>
        <dbReference type="Proteomes" id="UP000190322"/>
    </source>
</evidence>
<dbReference type="EMBL" id="MUXT01000001">
    <property type="protein sequence ID" value="OOR85476.1"/>
    <property type="molecule type" value="Genomic_DNA"/>
</dbReference>
<dbReference type="PANTHER" id="PTHR46889">
    <property type="entry name" value="TRANSPOSASE INSF FOR INSERTION SEQUENCE IS3B-RELATED"/>
    <property type="match status" value="1"/>
</dbReference>
<name>A0A1S9ZPU1_9GAMM</name>
<dbReference type="InterPro" id="IPR001584">
    <property type="entry name" value="Integrase_cat-core"/>
</dbReference>
<reference evidence="2 3" key="1">
    <citation type="submission" date="2017-02" db="EMBL/GenBank/DDBJ databases">
        <title>Draft genome sequence of Moraxella canis CCUG 8415A type strain.</title>
        <authorList>
            <person name="Engstrom-Jakobsson H."/>
            <person name="Salva-Serra F."/>
            <person name="Thorell K."/>
            <person name="Gonzales-Siles L."/>
            <person name="Karlsson R."/>
            <person name="Boulund F."/>
            <person name="Engstrand L."/>
            <person name="Moore E."/>
        </authorList>
    </citation>
    <scope>NUCLEOTIDE SEQUENCE [LARGE SCALE GENOMIC DNA]</scope>
    <source>
        <strain evidence="2 3">CCUG 8415A</strain>
    </source>
</reference>
<dbReference type="SUPFAM" id="SSF53098">
    <property type="entry name" value="Ribonuclease H-like"/>
    <property type="match status" value="1"/>
</dbReference>
<proteinExistence type="predicted"/>
<dbReference type="InterPro" id="IPR012337">
    <property type="entry name" value="RNaseH-like_sf"/>
</dbReference>
<sequence>MIQIKDFYTSPAFADAIVKCNMTHSMSTKGNYWDNAPTERLFRSFKTEWVPKLGYENIHEANTDLARYLLGYYSQIRPHSFNNYLSPAKKNDSFLIKPS</sequence>
<dbReference type="InterPro" id="IPR036397">
    <property type="entry name" value="RNaseH_sf"/>
</dbReference>
<feature type="domain" description="Integrase catalytic" evidence="1">
    <location>
        <begin position="22"/>
        <end position="87"/>
    </location>
</feature>
<dbReference type="AlphaFoldDB" id="A0A1S9ZPU1"/>
<dbReference type="Gene3D" id="3.30.420.10">
    <property type="entry name" value="Ribonuclease H-like superfamily/Ribonuclease H"/>
    <property type="match status" value="1"/>
</dbReference>
<dbReference type="GO" id="GO:0003676">
    <property type="term" value="F:nucleic acid binding"/>
    <property type="evidence" value="ECO:0007669"/>
    <property type="project" value="InterPro"/>
</dbReference>
<evidence type="ECO:0000259" key="1">
    <source>
        <dbReference type="Pfam" id="PF13683"/>
    </source>
</evidence>
<protein>
    <recommendedName>
        <fullName evidence="1">Integrase catalytic domain-containing protein</fullName>
    </recommendedName>
</protein>
<dbReference type="GO" id="GO:0015074">
    <property type="term" value="P:DNA integration"/>
    <property type="evidence" value="ECO:0007669"/>
    <property type="project" value="InterPro"/>
</dbReference>
<evidence type="ECO:0000313" key="2">
    <source>
        <dbReference type="EMBL" id="OOR85476.1"/>
    </source>
</evidence>
<comment type="caution">
    <text evidence="2">The sequence shown here is derived from an EMBL/GenBank/DDBJ whole genome shotgun (WGS) entry which is preliminary data.</text>
</comment>
<dbReference type="Proteomes" id="UP000190322">
    <property type="component" value="Unassembled WGS sequence"/>
</dbReference>
<dbReference type="Pfam" id="PF13683">
    <property type="entry name" value="rve_3"/>
    <property type="match status" value="1"/>
</dbReference>